<evidence type="ECO:0000313" key="2">
    <source>
        <dbReference type="EMBL" id="CAK0825298.1"/>
    </source>
</evidence>
<gene>
    <name evidence="2" type="ORF">PCOR1329_LOCUS25461</name>
</gene>
<sequence length="216" mass="23469">MQRVAVRNARSTEARRPSSAARAHSPGVHTRADARASQGPRPAEQRPPPRGPLKDVQRGRCQPGEQRGAPPFVAAVNSVGPAGGGGARPWPCRRGSGDQRPASKRSGRANICISRSFQRSARTSWIGARPLPGTLSAAPEAPPDLQRGSSAKKGPAPIQQIRADLQKLTLIQIFLLRMKSPLNLRERDRGNSWTPRGLDTVPRTDSSSHRQRRKFV</sequence>
<feature type="region of interest" description="Disordered" evidence="1">
    <location>
        <begin position="186"/>
        <end position="216"/>
    </location>
</feature>
<reference evidence="2" key="1">
    <citation type="submission" date="2023-10" db="EMBL/GenBank/DDBJ databases">
        <authorList>
            <person name="Chen Y."/>
            <person name="Shah S."/>
            <person name="Dougan E. K."/>
            <person name="Thang M."/>
            <person name="Chan C."/>
        </authorList>
    </citation>
    <scope>NUCLEOTIDE SEQUENCE [LARGE SCALE GENOMIC DNA]</scope>
</reference>
<evidence type="ECO:0000256" key="1">
    <source>
        <dbReference type="SAM" id="MobiDB-lite"/>
    </source>
</evidence>
<keyword evidence="3" id="KW-1185">Reference proteome</keyword>
<comment type="caution">
    <text evidence="2">The sequence shown here is derived from an EMBL/GenBank/DDBJ whole genome shotgun (WGS) entry which is preliminary data.</text>
</comment>
<organism evidence="2 3">
    <name type="scientific">Prorocentrum cordatum</name>
    <dbReference type="NCBI Taxonomy" id="2364126"/>
    <lineage>
        <taxon>Eukaryota</taxon>
        <taxon>Sar</taxon>
        <taxon>Alveolata</taxon>
        <taxon>Dinophyceae</taxon>
        <taxon>Prorocentrales</taxon>
        <taxon>Prorocentraceae</taxon>
        <taxon>Prorocentrum</taxon>
    </lineage>
</organism>
<feature type="region of interest" description="Disordered" evidence="1">
    <location>
        <begin position="128"/>
        <end position="156"/>
    </location>
</feature>
<feature type="region of interest" description="Disordered" evidence="1">
    <location>
        <begin position="1"/>
        <end position="109"/>
    </location>
</feature>
<accession>A0ABN9S160</accession>
<dbReference type="EMBL" id="CAUYUJ010008891">
    <property type="protein sequence ID" value="CAK0825298.1"/>
    <property type="molecule type" value="Genomic_DNA"/>
</dbReference>
<proteinExistence type="predicted"/>
<dbReference type="Proteomes" id="UP001189429">
    <property type="component" value="Unassembled WGS sequence"/>
</dbReference>
<name>A0ABN9S160_9DINO</name>
<protein>
    <submittedName>
        <fullName evidence="2">Uncharacterized protein</fullName>
    </submittedName>
</protein>
<evidence type="ECO:0000313" key="3">
    <source>
        <dbReference type="Proteomes" id="UP001189429"/>
    </source>
</evidence>